<dbReference type="Proteomes" id="UP000593564">
    <property type="component" value="Unassembled WGS sequence"/>
</dbReference>
<protein>
    <submittedName>
        <fullName evidence="2">Uncharacterized protein</fullName>
    </submittedName>
</protein>
<evidence type="ECO:0000313" key="3">
    <source>
        <dbReference type="Proteomes" id="UP000593564"/>
    </source>
</evidence>
<dbReference type="EMBL" id="JACBKZ010000006">
    <property type="protein sequence ID" value="KAF5948568.1"/>
    <property type="molecule type" value="Genomic_DNA"/>
</dbReference>
<gene>
    <name evidence="2" type="ORF">HYC85_014525</name>
</gene>
<comment type="caution">
    <text evidence="2">The sequence shown here is derived from an EMBL/GenBank/DDBJ whole genome shotgun (WGS) entry which is preliminary data.</text>
</comment>
<accession>A0A7J7H9U8</accession>
<feature type="region of interest" description="Disordered" evidence="1">
    <location>
        <begin position="7"/>
        <end position="26"/>
    </location>
</feature>
<evidence type="ECO:0000256" key="1">
    <source>
        <dbReference type="SAM" id="MobiDB-lite"/>
    </source>
</evidence>
<feature type="compositionally biased region" description="Gly residues" evidence="1">
    <location>
        <begin position="52"/>
        <end position="72"/>
    </location>
</feature>
<feature type="region of interest" description="Disordered" evidence="1">
    <location>
        <begin position="45"/>
        <end position="72"/>
    </location>
</feature>
<name>A0A7J7H9U8_CAMSI</name>
<proteinExistence type="predicted"/>
<organism evidence="2 3">
    <name type="scientific">Camellia sinensis</name>
    <name type="common">Tea plant</name>
    <name type="synonym">Thea sinensis</name>
    <dbReference type="NCBI Taxonomy" id="4442"/>
    <lineage>
        <taxon>Eukaryota</taxon>
        <taxon>Viridiplantae</taxon>
        <taxon>Streptophyta</taxon>
        <taxon>Embryophyta</taxon>
        <taxon>Tracheophyta</taxon>
        <taxon>Spermatophyta</taxon>
        <taxon>Magnoliopsida</taxon>
        <taxon>eudicotyledons</taxon>
        <taxon>Gunneridae</taxon>
        <taxon>Pentapetalae</taxon>
        <taxon>asterids</taxon>
        <taxon>Ericales</taxon>
        <taxon>Theaceae</taxon>
        <taxon>Camellia</taxon>
    </lineage>
</organism>
<reference evidence="3" key="1">
    <citation type="journal article" date="2020" name="Nat. Commun.">
        <title>Genome assembly of wild tea tree DASZ reveals pedigree and selection history of tea varieties.</title>
        <authorList>
            <person name="Zhang W."/>
            <person name="Zhang Y."/>
            <person name="Qiu H."/>
            <person name="Guo Y."/>
            <person name="Wan H."/>
            <person name="Zhang X."/>
            <person name="Scossa F."/>
            <person name="Alseekh S."/>
            <person name="Zhang Q."/>
            <person name="Wang P."/>
            <person name="Xu L."/>
            <person name="Schmidt M.H."/>
            <person name="Jia X."/>
            <person name="Li D."/>
            <person name="Zhu A."/>
            <person name="Guo F."/>
            <person name="Chen W."/>
            <person name="Ni D."/>
            <person name="Usadel B."/>
            <person name="Fernie A.R."/>
            <person name="Wen W."/>
        </authorList>
    </citation>
    <scope>NUCLEOTIDE SEQUENCE [LARGE SCALE GENOMIC DNA]</scope>
    <source>
        <strain evidence="3">cv. G240</strain>
    </source>
</reference>
<dbReference type="AlphaFoldDB" id="A0A7J7H9U8"/>
<evidence type="ECO:0000313" key="2">
    <source>
        <dbReference type="EMBL" id="KAF5948568.1"/>
    </source>
</evidence>
<reference evidence="2 3" key="2">
    <citation type="submission" date="2020-07" db="EMBL/GenBank/DDBJ databases">
        <title>Genome assembly of wild tea tree DASZ reveals pedigree and selection history of tea varieties.</title>
        <authorList>
            <person name="Zhang W."/>
        </authorList>
    </citation>
    <scope>NUCLEOTIDE SEQUENCE [LARGE SCALE GENOMIC DNA]</scope>
    <source>
        <strain evidence="3">cv. G240</strain>
        <tissue evidence="2">Leaf</tissue>
    </source>
</reference>
<sequence>MIIFACAKRNSDTDNKNQKKRRDAPIDCGDCSFCFDGGSGDGGHGHGDGGGHGHSGGGCDGSGGGNCDGGSC</sequence>
<keyword evidence="3" id="KW-1185">Reference proteome</keyword>